<reference evidence="2 3" key="1">
    <citation type="submission" date="2021-06" db="EMBL/GenBank/DDBJ databases">
        <authorList>
            <person name="Palmer J.M."/>
        </authorList>
    </citation>
    <scope>NUCLEOTIDE SEQUENCE [LARGE SCALE GENOMIC DNA]</scope>
    <source>
        <strain evidence="2 3">GA_2019</strain>
        <tissue evidence="2">Muscle</tissue>
    </source>
</reference>
<feature type="non-terminal residue" evidence="2">
    <location>
        <position position="1"/>
    </location>
</feature>
<keyword evidence="3" id="KW-1185">Reference proteome</keyword>
<organism evidence="2 3">
    <name type="scientific">Goodea atripinnis</name>
    <dbReference type="NCBI Taxonomy" id="208336"/>
    <lineage>
        <taxon>Eukaryota</taxon>
        <taxon>Metazoa</taxon>
        <taxon>Chordata</taxon>
        <taxon>Craniata</taxon>
        <taxon>Vertebrata</taxon>
        <taxon>Euteleostomi</taxon>
        <taxon>Actinopterygii</taxon>
        <taxon>Neopterygii</taxon>
        <taxon>Teleostei</taxon>
        <taxon>Neoteleostei</taxon>
        <taxon>Acanthomorphata</taxon>
        <taxon>Ovalentaria</taxon>
        <taxon>Atherinomorphae</taxon>
        <taxon>Cyprinodontiformes</taxon>
        <taxon>Goodeidae</taxon>
        <taxon>Goodea</taxon>
    </lineage>
</organism>
<gene>
    <name evidence="2" type="ORF">GOODEAATRI_031452</name>
</gene>
<dbReference type="Proteomes" id="UP001476798">
    <property type="component" value="Unassembled WGS sequence"/>
</dbReference>
<feature type="region of interest" description="Disordered" evidence="1">
    <location>
        <begin position="1"/>
        <end position="21"/>
    </location>
</feature>
<sequence>AEEHPLHLQHRPGGSHLAHLHRPFPNGPQHLVLCGEPLFQVPLVLQSFLHHEI</sequence>
<evidence type="ECO:0000313" key="3">
    <source>
        <dbReference type="Proteomes" id="UP001476798"/>
    </source>
</evidence>
<evidence type="ECO:0000256" key="1">
    <source>
        <dbReference type="SAM" id="MobiDB-lite"/>
    </source>
</evidence>
<comment type="caution">
    <text evidence="2">The sequence shown here is derived from an EMBL/GenBank/DDBJ whole genome shotgun (WGS) entry which is preliminary data.</text>
</comment>
<proteinExistence type="predicted"/>
<feature type="non-terminal residue" evidence="2">
    <location>
        <position position="53"/>
    </location>
</feature>
<accession>A0ABV0MWQ6</accession>
<protein>
    <submittedName>
        <fullName evidence="2">Uncharacterized protein</fullName>
    </submittedName>
</protein>
<dbReference type="EMBL" id="JAHRIO010015358">
    <property type="protein sequence ID" value="MEQ2163561.1"/>
    <property type="molecule type" value="Genomic_DNA"/>
</dbReference>
<evidence type="ECO:0000313" key="2">
    <source>
        <dbReference type="EMBL" id="MEQ2163561.1"/>
    </source>
</evidence>
<name>A0ABV0MWQ6_9TELE</name>